<accession>A0A7I8KPK5</accession>
<organism evidence="2 3">
    <name type="scientific">Spirodela intermedia</name>
    <name type="common">Intermediate duckweed</name>
    <dbReference type="NCBI Taxonomy" id="51605"/>
    <lineage>
        <taxon>Eukaryota</taxon>
        <taxon>Viridiplantae</taxon>
        <taxon>Streptophyta</taxon>
        <taxon>Embryophyta</taxon>
        <taxon>Tracheophyta</taxon>
        <taxon>Spermatophyta</taxon>
        <taxon>Magnoliopsida</taxon>
        <taxon>Liliopsida</taxon>
        <taxon>Araceae</taxon>
        <taxon>Lemnoideae</taxon>
        <taxon>Spirodela</taxon>
    </lineage>
</organism>
<evidence type="ECO:0000313" key="1">
    <source>
        <dbReference type="EMBL" id="CAA2623281.1"/>
    </source>
</evidence>
<evidence type="ECO:0000313" key="3">
    <source>
        <dbReference type="Proteomes" id="UP000663760"/>
    </source>
</evidence>
<dbReference type="EMBL" id="LR743594">
    <property type="protein sequence ID" value="CAA2623281.1"/>
    <property type="molecule type" value="Genomic_DNA"/>
</dbReference>
<keyword evidence="3" id="KW-1185">Reference proteome</keyword>
<protein>
    <submittedName>
        <fullName evidence="2">Uncharacterized protein</fullName>
    </submittedName>
</protein>
<dbReference type="Proteomes" id="UP000663760">
    <property type="component" value="Chromosome 7"/>
</dbReference>
<name>A0A7I8KPK5_SPIIN</name>
<proteinExistence type="predicted"/>
<evidence type="ECO:0000313" key="2">
    <source>
        <dbReference type="EMBL" id="CAA7399246.1"/>
    </source>
</evidence>
<dbReference type="AlphaFoldDB" id="A0A7I8KPK5"/>
<dbReference type="OrthoDB" id="1736387at2759"/>
<sequence>MSKKGGEASTSGERGMEMVSPAPSLMLSKINYRVWAMLIKAFLDSHELWQAIVGENIPKKKDRLALSTIFRVVLEETMLILDTKKMTKEN</sequence>
<gene>
    <name evidence="1" type="ORF">SI7747_07009219</name>
    <name evidence="2" type="ORF">SI8410_07009916</name>
</gene>
<reference evidence="2" key="1">
    <citation type="submission" date="2020-02" db="EMBL/GenBank/DDBJ databases">
        <authorList>
            <person name="Scholz U."/>
            <person name="Mascher M."/>
            <person name="Fiebig A."/>
        </authorList>
    </citation>
    <scope>NUCLEOTIDE SEQUENCE</scope>
</reference>
<dbReference type="EMBL" id="LR746270">
    <property type="protein sequence ID" value="CAA7399246.1"/>
    <property type="molecule type" value="Genomic_DNA"/>
</dbReference>